<reference evidence="3" key="1">
    <citation type="journal article" date="2014" name="Proc. Natl. Acad. Sci. U.S.A.">
        <title>Extensive sampling of basidiomycete genomes demonstrates inadequacy of the white-rot/brown-rot paradigm for wood decay fungi.</title>
        <authorList>
            <person name="Riley R."/>
            <person name="Salamov A.A."/>
            <person name="Brown D.W."/>
            <person name="Nagy L.G."/>
            <person name="Floudas D."/>
            <person name="Held B.W."/>
            <person name="Levasseur A."/>
            <person name="Lombard V."/>
            <person name="Morin E."/>
            <person name="Otillar R."/>
            <person name="Lindquist E.A."/>
            <person name="Sun H."/>
            <person name="LaButti K.M."/>
            <person name="Schmutz J."/>
            <person name="Jabbour D."/>
            <person name="Luo H."/>
            <person name="Baker S.E."/>
            <person name="Pisabarro A.G."/>
            <person name="Walton J.D."/>
            <person name="Blanchette R.A."/>
            <person name="Henrissat B."/>
            <person name="Martin F."/>
            <person name="Cullen D."/>
            <person name="Hibbett D.S."/>
            <person name="Grigoriev I.V."/>
        </authorList>
    </citation>
    <scope>NUCLEOTIDE SEQUENCE [LARGE SCALE GENOMIC DNA]</scope>
    <source>
        <strain evidence="3">FD-172 SS1</strain>
    </source>
</reference>
<name>A0A067LXN0_BOTB1</name>
<accession>A0A067LXN0</accession>
<evidence type="ECO:0000313" key="2">
    <source>
        <dbReference type="EMBL" id="KDQ07959.1"/>
    </source>
</evidence>
<evidence type="ECO:0000313" key="3">
    <source>
        <dbReference type="Proteomes" id="UP000027195"/>
    </source>
</evidence>
<gene>
    <name evidence="2" type="ORF">BOTBODRAFT_38398</name>
</gene>
<dbReference type="Proteomes" id="UP000027195">
    <property type="component" value="Unassembled WGS sequence"/>
</dbReference>
<feature type="region of interest" description="Disordered" evidence="1">
    <location>
        <begin position="37"/>
        <end position="69"/>
    </location>
</feature>
<dbReference type="AlphaFoldDB" id="A0A067LXN0"/>
<feature type="compositionally biased region" description="Low complexity" evidence="1">
    <location>
        <begin position="52"/>
        <end position="66"/>
    </location>
</feature>
<dbReference type="EMBL" id="KL198098">
    <property type="protein sequence ID" value="KDQ07959.1"/>
    <property type="molecule type" value="Genomic_DNA"/>
</dbReference>
<protein>
    <submittedName>
        <fullName evidence="2">Uncharacterized protein</fullName>
    </submittedName>
</protein>
<keyword evidence="3" id="KW-1185">Reference proteome</keyword>
<dbReference type="HOGENOM" id="CLU_2096486_0_0_1"/>
<dbReference type="InParanoid" id="A0A067LXN0"/>
<proteinExistence type="predicted"/>
<organism evidence="2 3">
    <name type="scientific">Botryobasidium botryosum (strain FD-172 SS1)</name>
    <dbReference type="NCBI Taxonomy" id="930990"/>
    <lineage>
        <taxon>Eukaryota</taxon>
        <taxon>Fungi</taxon>
        <taxon>Dikarya</taxon>
        <taxon>Basidiomycota</taxon>
        <taxon>Agaricomycotina</taxon>
        <taxon>Agaricomycetes</taxon>
        <taxon>Cantharellales</taxon>
        <taxon>Botryobasidiaceae</taxon>
        <taxon>Botryobasidium</taxon>
    </lineage>
</organism>
<sequence>MDFELAVSTTRYHHPPSTDCADQITPLYCTGKSASAGIVSSDRGTDPDPAHARPNSSPSNANISAAGTTTRRSEYYIARNNARAVQLVNRGHSFYMWQWDHGYTDAFRAWRRVHRL</sequence>
<evidence type="ECO:0000256" key="1">
    <source>
        <dbReference type="SAM" id="MobiDB-lite"/>
    </source>
</evidence>